<comment type="caution">
    <text evidence="1">The sequence shown here is derived from an EMBL/GenBank/DDBJ whole genome shotgun (WGS) entry which is preliminary data.</text>
</comment>
<proteinExistence type="predicted"/>
<protein>
    <submittedName>
        <fullName evidence="1">Uncharacterized protein</fullName>
    </submittedName>
</protein>
<keyword evidence="2" id="KW-1185">Reference proteome</keyword>
<reference evidence="1 2" key="1">
    <citation type="submission" date="2024-04" db="EMBL/GenBank/DDBJ databases">
        <title>Two novel Raoultella species associated with bleeding cankers of broadleaf hosts, Raoultella scottia sp. nov. and Raoultella lignicola sp. nov.</title>
        <authorList>
            <person name="Brady C.L."/>
        </authorList>
    </citation>
    <scope>NUCLEOTIDE SEQUENCE [LARGE SCALE GENOMIC DNA]</scope>
    <source>
        <strain evidence="1 2">TW_WC1a.1</strain>
    </source>
</reference>
<accession>A0ABU9F6D8</accession>
<dbReference type="RefSeq" id="WP_195723689.1">
    <property type="nucleotide sequence ID" value="NZ_JARXNK020000100.1"/>
</dbReference>
<evidence type="ECO:0000313" key="2">
    <source>
        <dbReference type="Proteomes" id="UP001312893"/>
    </source>
</evidence>
<dbReference type="EMBL" id="JARXNK020000100">
    <property type="protein sequence ID" value="MEL0551483.1"/>
    <property type="molecule type" value="Genomic_DNA"/>
</dbReference>
<name>A0ABU9F6D8_9ENTR</name>
<sequence>MQRHAKAQYINNQQIKFNAQQNALNNRQQPNQNQQLITKETFEIKESNGYGVTKPYFQLLADTHYERETDNYTACRCRQSESGK</sequence>
<evidence type="ECO:0000313" key="1">
    <source>
        <dbReference type="EMBL" id="MEL0551483.1"/>
    </source>
</evidence>
<dbReference type="Proteomes" id="UP001312893">
    <property type="component" value="Unassembled WGS sequence"/>
</dbReference>
<organism evidence="1 2">
    <name type="scientific">Raoultella lignicola</name>
    <dbReference type="NCBI Taxonomy" id="3040939"/>
    <lineage>
        <taxon>Bacteria</taxon>
        <taxon>Pseudomonadati</taxon>
        <taxon>Pseudomonadota</taxon>
        <taxon>Gammaproteobacteria</taxon>
        <taxon>Enterobacterales</taxon>
        <taxon>Enterobacteriaceae</taxon>
        <taxon>Klebsiella/Raoultella group</taxon>
        <taxon>Raoultella</taxon>
    </lineage>
</organism>
<gene>
    <name evidence="1" type="ORF">QFI96_007200</name>
</gene>